<evidence type="ECO:0000313" key="2">
    <source>
        <dbReference type="EMBL" id="MCU4725646.1"/>
    </source>
</evidence>
<gene>
    <name evidence="2" type="ORF">OB914_01475</name>
    <name evidence="1" type="ORF">OB916_01545</name>
</gene>
<dbReference type="Proteomes" id="UP001209746">
    <property type="component" value="Unassembled WGS sequence"/>
</dbReference>
<sequence>MDRSRREYLARLGSLAGGAIVGSVAGCVSDTPEGTATERTTTARSPLVEDWRRTFEQSWPSFDLIGRLAVSGSVLATAGLTHAETDAGESYWIPWIEGFDTDGTQQWQYLYEPSTGEPIVDGDERRANGWGVFGLKQYDGGFVAGLRPLRSREEAEEPVLVRLDGDGTERWSRQVPTATLSPYRNGDLFVIASPGDRKPKIYVPSNEPDGAGHIRITVVRLGGTVANQYVVNTETFGRVDTIKTNSNGTLALFGRDRSDDELVSIAEVSPNGSIQREATIGSNWSMRYPEPISAPDDCSVLAVNSVTPAFFAYTDVVELSETFSVVRRWRFDGWNIANITCESPFAPSDGFILTMRPAGENASRPPGASFVAIDGNGEISWRSNGAQAEQLPEQADQLPRFSDAVVANEQLFVGGATPDHQALLVTYSPAAGTSSIE</sequence>
<dbReference type="RefSeq" id="WP_315907513.1">
    <property type="nucleotide sequence ID" value="NZ_JAOPKC010000001.1"/>
</dbReference>
<dbReference type="EMBL" id="JAOPKD010000001">
    <property type="protein sequence ID" value="MCU4725646.1"/>
    <property type="molecule type" value="Genomic_DNA"/>
</dbReference>
<proteinExistence type="predicted"/>
<organism evidence="2 4">
    <name type="scientific">Halapricum hydrolyticum</name>
    <dbReference type="NCBI Taxonomy" id="2979991"/>
    <lineage>
        <taxon>Archaea</taxon>
        <taxon>Methanobacteriati</taxon>
        <taxon>Methanobacteriota</taxon>
        <taxon>Stenosarchaea group</taxon>
        <taxon>Halobacteria</taxon>
        <taxon>Halobacteriales</taxon>
        <taxon>Haloarculaceae</taxon>
        <taxon>Halapricum</taxon>
    </lineage>
</organism>
<comment type="caution">
    <text evidence="2">The sequence shown here is derived from an EMBL/GenBank/DDBJ whole genome shotgun (WGS) entry which is preliminary data.</text>
</comment>
<dbReference type="Proteomes" id="UP001208186">
    <property type="component" value="Unassembled WGS sequence"/>
</dbReference>
<evidence type="ECO:0000313" key="4">
    <source>
        <dbReference type="Proteomes" id="UP001209746"/>
    </source>
</evidence>
<reference evidence="2" key="1">
    <citation type="submission" date="2023-02" db="EMBL/GenBank/DDBJ databases">
        <title>Enrichment on poylsaccharides allowed isolation of novel metabolic and taxonomic groups of Haloarchaea.</title>
        <authorList>
            <person name="Sorokin D.Y."/>
            <person name="Elcheninov A.G."/>
            <person name="Khizhniak T.V."/>
            <person name="Kolganova T.V."/>
            <person name="Kublanov I.V."/>
        </authorList>
    </citation>
    <scope>NUCLEOTIDE SEQUENCE</scope>
    <source>
        <strain evidence="1 3">HArc-curdl5-1</strain>
        <strain evidence="2">HArc-curdl7</strain>
    </source>
</reference>
<dbReference type="PROSITE" id="PS51257">
    <property type="entry name" value="PROKAR_LIPOPROTEIN"/>
    <property type="match status" value="1"/>
</dbReference>
<name>A0AAE3I8J5_9EURY</name>
<protein>
    <submittedName>
        <fullName evidence="2">Uncharacterized protein</fullName>
    </submittedName>
</protein>
<dbReference type="EMBL" id="JAOPKC010000001">
    <property type="protein sequence ID" value="MCU4716749.1"/>
    <property type="molecule type" value="Genomic_DNA"/>
</dbReference>
<evidence type="ECO:0000313" key="3">
    <source>
        <dbReference type="Proteomes" id="UP001208186"/>
    </source>
</evidence>
<dbReference type="AlphaFoldDB" id="A0AAE3I8J5"/>
<keyword evidence="3" id="KW-1185">Reference proteome</keyword>
<evidence type="ECO:0000313" key="1">
    <source>
        <dbReference type="EMBL" id="MCU4716749.1"/>
    </source>
</evidence>
<accession>A0AAE3I8J5</accession>